<evidence type="ECO:0000313" key="11">
    <source>
        <dbReference type="Proteomes" id="UP000068447"/>
    </source>
</evidence>
<dbReference type="EC" id="2.7.7.42" evidence="7"/>
<dbReference type="Gene3D" id="1.20.120.1510">
    <property type="match status" value="1"/>
</dbReference>
<accession>A0A0U2QKB2</accession>
<comment type="catalytic activity">
    <reaction evidence="7">
        <text>[glutamine synthetase]-L-tyrosine + ATP = [glutamine synthetase]-O(4)-(5'-adenylyl)-L-tyrosine + diphosphate</text>
        <dbReference type="Rhea" id="RHEA:18589"/>
        <dbReference type="Rhea" id="RHEA-COMP:10660"/>
        <dbReference type="Rhea" id="RHEA-COMP:10661"/>
        <dbReference type="ChEBI" id="CHEBI:30616"/>
        <dbReference type="ChEBI" id="CHEBI:33019"/>
        <dbReference type="ChEBI" id="CHEBI:46858"/>
        <dbReference type="ChEBI" id="CHEBI:83624"/>
        <dbReference type="EC" id="2.7.7.42"/>
    </reaction>
</comment>
<reference evidence="10 11" key="1">
    <citation type="submission" date="2015-12" db="EMBL/GenBank/DDBJ databases">
        <title>Complete genome of Lacimicrobium alkaliphilum KCTC 32984.</title>
        <authorList>
            <person name="Kim S.-G."/>
            <person name="Lee Y.-J."/>
        </authorList>
    </citation>
    <scope>NUCLEOTIDE SEQUENCE [LARGE SCALE GENOMIC DNA]</scope>
    <source>
        <strain evidence="10 11">YelD216</strain>
    </source>
</reference>
<keyword evidence="5 7" id="KW-0460">Magnesium</keyword>
<keyword evidence="1 7" id="KW-0808">Transferase</keyword>
<dbReference type="EMBL" id="CP013650">
    <property type="protein sequence ID" value="ALS97643.1"/>
    <property type="molecule type" value="Genomic_DNA"/>
</dbReference>
<dbReference type="AlphaFoldDB" id="A0A0U2QKB2"/>
<dbReference type="Gene3D" id="1.10.4050.10">
    <property type="entry name" value="Glutamine synthase adenylyltransferase GlnE"/>
    <property type="match status" value="1"/>
</dbReference>
<evidence type="ECO:0000256" key="3">
    <source>
        <dbReference type="ARBA" id="ARBA00022741"/>
    </source>
</evidence>
<evidence type="ECO:0000259" key="9">
    <source>
        <dbReference type="Pfam" id="PF08335"/>
    </source>
</evidence>
<comment type="similarity">
    <text evidence="7">Belongs to the GlnE family.</text>
</comment>
<evidence type="ECO:0000256" key="4">
    <source>
        <dbReference type="ARBA" id="ARBA00022840"/>
    </source>
</evidence>
<keyword evidence="11" id="KW-1185">Reference proteome</keyword>
<gene>
    <name evidence="7" type="primary">glnE</name>
    <name evidence="10" type="ORF">AT746_04720</name>
</gene>
<dbReference type="Gene3D" id="1.20.120.330">
    <property type="entry name" value="Nucleotidyltransferases domain 2"/>
    <property type="match status" value="2"/>
</dbReference>
<dbReference type="KEGG" id="lal:AT746_04720"/>
<keyword evidence="4 7" id="KW-0067">ATP-binding</keyword>
<dbReference type="InterPro" id="IPR023057">
    <property type="entry name" value="GlnE"/>
</dbReference>
<sequence length="948" mass="109112">MLEQQAQEYWQQLTQAHSEASWLQQHQRSLLPVLGLSDFIARSCIQDLNVVARLLRQDELSAPHPDYQSQLNQLLEPLSDEDAVHEELRKYRRLQMVRLAWLDLTNQQSIEDSLQQVSLLADALITSAIDWCYNSLAERFGYPLQDGRRQPMLVIGMGKLGGAELNFSSDIDLIFCYPHLGETQGGKKTIENQQFFTKLGQKLIAALNQMTAQGQVFRVDMRLRPFGDSGPLAMHFAALEDYYQEQGREWERYAMVKGRVINAEGHFSQELGAILRPFVFRRYIDFSAIDALRNMKALISKEVRRRQLTDNIKLGAGGIREVEFIVQTFQLIRGGREQELQQPGLLNILPVLKERQYLQAEDADRLREAYLFLRKTEHCLQQFSDQQTQQLPVDELDQVRLSTVMGFDQFSEFKSALETHMAFIHEQFMELIGDEPENQNVEELSDLVDLWTLPLSDEEALPLLQDYLSANKSERFWQKLKSFAEEMRQRSMGKRGRETLDKLMPTMLQLVLESKQSEKLLERMTAVIKSICRRTTYLELLLENHSAMEQLVRLCSASPWIAEQITRFPILLDELLNSEHLYELTPLDGYVDELRLSMLRIPEQDLEAQMEALRQFKLSQQLKIAAADVTGVLPVMQVSDHLTFLAEAVIREVVLDAWQQMQARYGRPAGIEDNQLGFGVVAYGKLGGIELGYGSDLDLVFLHNCDSQQETDGAKAIESGNFYIKLAQRIMHLFNTKTASGDLYETDLRLRPSGNAGLLVCHIKGFAEYQEQEAWTWEHQALVRGRFVFGDTRLAEDFSRIRKQILCRERPVEQLREDVSSMREKMRDHLNKEQKEGDVFDLKQGRGGIADIEFLVQYWVLAYSTRYPALCEYSDNVRILRALETHKVISSDWVNVLTQAYLIYRNAGHQYTLAGQPAIDSSGSLQELQQQVSSIWEQVFGTRQSLNQ</sequence>
<dbReference type="EC" id="2.7.7.89" evidence="7"/>
<dbReference type="GO" id="GO:0005829">
    <property type="term" value="C:cytosol"/>
    <property type="evidence" value="ECO:0007669"/>
    <property type="project" value="TreeGrafter"/>
</dbReference>
<comment type="function">
    <text evidence="7">Involved in the regulation of glutamine synthetase GlnA, a key enzyme in the process to assimilate ammonia. When cellular nitrogen levels are high, the C-terminal adenylyl transferase (AT) inactivates GlnA by covalent transfer of an adenylyl group from ATP to specific tyrosine residue of GlnA, thus reducing its activity. Conversely, when nitrogen levels are low, the N-terminal adenylyl removase (AR) activates GlnA by removing the adenylyl group by phosphorolysis, increasing its activity. The regulatory region of GlnE binds the signal transduction protein PII (GlnB) which indicates the nitrogen status of the cell.</text>
</comment>
<feature type="region of interest" description="Adenylyl transferase" evidence="7">
    <location>
        <begin position="445"/>
        <end position="948"/>
    </location>
</feature>
<dbReference type="RefSeq" id="WP_062477156.1">
    <property type="nucleotide sequence ID" value="NZ_CP013650.1"/>
</dbReference>
<keyword evidence="3 7" id="KW-0547">Nucleotide-binding</keyword>
<dbReference type="Pfam" id="PF08335">
    <property type="entry name" value="GlnD_UR_UTase"/>
    <property type="match status" value="2"/>
</dbReference>
<dbReference type="GO" id="GO:0047388">
    <property type="term" value="F:[glutamine synthetase]-adenylyl-L-tyrosine phosphorylase activity"/>
    <property type="evidence" value="ECO:0007669"/>
    <property type="project" value="UniProtKB-EC"/>
</dbReference>
<dbReference type="PANTHER" id="PTHR30621:SF0">
    <property type="entry name" value="BIFUNCTIONAL GLUTAMINE SYNTHETASE ADENYLYLTRANSFERASE_ADENYLYL-REMOVING ENZYME"/>
    <property type="match status" value="1"/>
</dbReference>
<feature type="domain" description="Glutamate-ammonia ligase adenylyltransferase repeated" evidence="8">
    <location>
        <begin position="549"/>
        <end position="800"/>
    </location>
</feature>
<name>A0A0U2QKB2_9ALTE</name>
<protein>
    <recommendedName>
        <fullName evidence="7">Bifunctional glutamine synthetase adenylyltransferase/adenylyl-removing enzyme</fullName>
    </recommendedName>
    <alternativeName>
        <fullName evidence="7">ATP:glutamine synthetase adenylyltransferase</fullName>
    </alternativeName>
    <alternativeName>
        <fullName evidence="7">ATase</fullName>
    </alternativeName>
    <domain>
        <recommendedName>
            <fullName evidence="7">Glutamine synthetase adenylyl-L-tyrosine phosphorylase</fullName>
            <ecNumber evidence="7">2.7.7.89</ecNumber>
        </recommendedName>
        <alternativeName>
            <fullName evidence="7">Adenylyl removase</fullName>
            <shortName evidence="7">AR</shortName>
            <shortName evidence="7">AT-N</shortName>
        </alternativeName>
    </domain>
    <domain>
        <recommendedName>
            <fullName evidence="7">Glutamine synthetase adenylyl transferase</fullName>
            <ecNumber evidence="7">2.7.7.42</ecNumber>
        </recommendedName>
        <alternativeName>
            <fullName evidence="7">Adenylyl transferase</fullName>
            <shortName evidence="7">AT</shortName>
            <shortName evidence="7">AT-C</shortName>
        </alternativeName>
    </domain>
</protein>
<dbReference type="SUPFAM" id="SSF81593">
    <property type="entry name" value="Nucleotidyltransferase substrate binding subunit/domain"/>
    <property type="match status" value="2"/>
</dbReference>
<keyword evidence="2 7" id="KW-0548">Nucleotidyltransferase</keyword>
<dbReference type="Pfam" id="PF03710">
    <property type="entry name" value="GlnE"/>
    <property type="match status" value="2"/>
</dbReference>
<dbReference type="FunFam" id="1.20.120.330:FF:000005">
    <property type="entry name" value="Bifunctional glutamine synthetase adenylyltransferase/adenylyl-removing enzyme"/>
    <property type="match status" value="1"/>
</dbReference>
<dbReference type="CDD" id="cd05401">
    <property type="entry name" value="NT_GlnE_GlnD_like"/>
    <property type="match status" value="2"/>
</dbReference>
<keyword evidence="6 7" id="KW-0511">Multifunctional enzyme</keyword>
<dbReference type="GO" id="GO:0008882">
    <property type="term" value="F:[glutamate-ammonia-ligase] adenylyltransferase activity"/>
    <property type="evidence" value="ECO:0007669"/>
    <property type="project" value="UniProtKB-UniRule"/>
</dbReference>
<evidence type="ECO:0000313" key="10">
    <source>
        <dbReference type="EMBL" id="ALS97643.1"/>
    </source>
</evidence>
<evidence type="ECO:0000256" key="7">
    <source>
        <dbReference type="HAMAP-Rule" id="MF_00802"/>
    </source>
</evidence>
<proteinExistence type="inferred from homology"/>
<evidence type="ECO:0000259" key="8">
    <source>
        <dbReference type="Pfam" id="PF03710"/>
    </source>
</evidence>
<dbReference type="STRING" id="1526571.AT746_04720"/>
<dbReference type="InterPro" id="IPR013546">
    <property type="entry name" value="PII_UdlTrfase/GS_AdlTrfase"/>
</dbReference>
<dbReference type="PANTHER" id="PTHR30621">
    <property type="entry name" value="GLUTAMINE SYNTHETASE ADENYLYLTRANSFERASE"/>
    <property type="match status" value="1"/>
</dbReference>
<dbReference type="HAMAP" id="MF_00802">
    <property type="entry name" value="GlnE"/>
    <property type="match status" value="1"/>
</dbReference>
<feature type="domain" description="PII-uridylyltransferase/Glutamine-synthetase adenylyltransferase" evidence="9">
    <location>
        <begin position="821"/>
        <end position="909"/>
    </location>
</feature>
<dbReference type="Gene3D" id="3.30.460.10">
    <property type="entry name" value="Beta Polymerase, domain 2"/>
    <property type="match status" value="2"/>
</dbReference>
<organism evidence="10 11">
    <name type="scientific">Lacimicrobium alkaliphilum</name>
    <dbReference type="NCBI Taxonomy" id="1526571"/>
    <lineage>
        <taxon>Bacteria</taxon>
        <taxon>Pseudomonadati</taxon>
        <taxon>Pseudomonadota</taxon>
        <taxon>Gammaproteobacteria</taxon>
        <taxon>Alteromonadales</taxon>
        <taxon>Alteromonadaceae</taxon>
        <taxon>Lacimicrobium</taxon>
    </lineage>
</organism>
<dbReference type="InterPro" id="IPR005190">
    <property type="entry name" value="GlnE_rpt_dom"/>
</dbReference>
<evidence type="ECO:0000256" key="2">
    <source>
        <dbReference type="ARBA" id="ARBA00022695"/>
    </source>
</evidence>
<dbReference type="GO" id="GO:0005524">
    <property type="term" value="F:ATP binding"/>
    <property type="evidence" value="ECO:0007669"/>
    <property type="project" value="UniProtKB-UniRule"/>
</dbReference>
<evidence type="ECO:0000256" key="5">
    <source>
        <dbReference type="ARBA" id="ARBA00022842"/>
    </source>
</evidence>
<dbReference type="OrthoDB" id="9759366at2"/>
<evidence type="ECO:0000256" key="6">
    <source>
        <dbReference type="ARBA" id="ARBA00023268"/>
    </source>
</evidence>
<dbReference type="GO" id="GO:0000820">
    <property type="term" value="P:regulation of glutamine family amino acid metabolic process"/>
    <property type="evidence" value="ECO:0007669"/>
    <property type="project" value="UniProtKB-UniRule"/>
</dbReference>
<comment type="catalytic activity">
    <reaction evidence="7">
        <text>[glutamine synthetase]-O(4)-(5'-adenylyl)-L-tyrosine + phosphate = [glutamine synthetase]-L-tyrosine + ADP</text>
        <dbReference type="Rhea" id="RHEA:43716"/>
        <dbReference type="Rhea" id="RHEA-COMP:10660"/>
        <dbReference type="Rhea" id="RHEA-COMP:10661"/>
        <dbReference type="ChEBI" id="CHEBI:43474"/>
        <dbReference type="ChEBI" id="CHEBI:46858"/>
        <dbReference type="ChEBI" id="CHEBI:83624"/>
        <dbReference type="ChEBI" id="CHEBI:456216"/>
        <dbReference type="EC" id="2.7.7.89"/>
    </reaction>
</comment>
<dbReference type="FunFam" id="3.30.460.10:FF:000009">
    <property type="entry name" value="Bifunctional glutamine synthetase adenylyltransferase/adenylyl-removing enzyme"/>
    <property type="match status" value="2"/>
</dbReference>
<feature type="domain" description="PII-uridylyltransferase/Glutamine-synthetase adenylyltransferase" evidence="9">
    <location>
        <begin position="293"/>
        <end position="431"/>
    </location>
</feature>
<dbReference type="NCBIfam" id="NF008292">
    <property type="entry name" value="PRK11072.1"/>
    <property type="match status" value="1"/>
</dbReference>
<dbReference type="GO" id="GO:0000287">
    <property type="term" value="F:magnesium ion binding"/>
    <property type="evidence" value="ECO:0007669"/>
    <property type="project" value="UniProtKB-UniRule"/>
</dbReference>
<comment type="cofactor">
    <cofactor evidence="7">
        <name>Mg(2+)</name>
        <dbReference type="ChEBI" id="CHEBI:18420"/>
    </cofactor>
</comment>
<feature type="domain" description="Glutamate-ammonia ligase adenylyltransferase repeated" evidence="8">
    <location>
        <begin position="29"/>
        <end position="268"/>
    </location>
</feature>
<dbReference type="InterPro" id="IPR043519">
    <property type="entry name" value="NT_sf"/>
</dbReference>
<feature type="region of interest" description="Adenylyl removase" evidence="7">
    <location>
        <begin position="1"/>
        <end position="437"/>
    </location>
</feature>
<dbReference type="SUPFAM" id="SSF81301">
    <property type="entry name" value="Nucleotidyltransferase"/>
    <property type="match status" value="2"/>
</dbReference>
<dbReference type="Proteomes" id="UP000068447">
    <property type="component" value="Chromosome"/>
</dbReference>
<evidence type="ECO:0000256" key="1">
    <source>
        <dbReference type="ARBA" id="ARBA00022679"/>
    </source>
</evidence>